<dbReference type="PROSITE" id="PS51203">
    <property type="entry name" value="CS"/>
    <property type="match status" value="1"/>
</dbReference>
<evidence type="ECO:0000256" key="5">
    <source>
        <dbReference type="PROSITE-ProRule" id="PRU00285"/>
    </source>
</evidence>
<comment type="subcellular location">
    <subcellularLocation>
        <location evidence="1">Endoplasmic reticulum lumen</location>
    </subcellularLocation>
</comment>
<dbReference type="GO" id="GO:0005788">
    <property type="term" value="C:endoplasmic reticulum lumen"/>
    <property type="evidence" value="ECO:0007669"/>
    <property type="project" value="UniProtKB-SubCell"/>
</dbReference>
<evidence type="ECO:0000313" key="10">
    <source>
        <dbReference type="EMBL" id="GMN51384.1"/>
    </source>
</evidence>
<keyword evidence="11" id="KW-1185">Reference proteome</keyword>
<dbReference type="Gramene" id="FCD_00026157-RA">
    <property type="protein sequence ID" value="FCD_00026157-RA:cds"/>
    <property type="gene ID" value="FCD_00026157"/>
</dbReference>
<dbReference type="SUPFAM" id="SSF49764">
    <property type="entry name" value="HSP20-like chaperones"/>
    <property type="match status" value="1"/>
</dbReference>
<evidence type="ECO:0000256" key="1">
    <source>
        <dbReference type="ARBA" id="ARBA00004319"/>
    </source>
</evidence>
<dbReference type="AlphaFoldDB" id="A0AA88DJM1"/>
<dbReference type="Proteomes" id="UP001187192">
    <property type="component" value="Unassembled WGS sequence"/>
</dbReference>
<evidence type="ECO:0000256" key="6">
    <source>
        <dbReference type="RuleBase" id="RU003616"/>
    </source>
</evidence>
<dbReference type="InterPro" id="IPR008978">
    <property type="entry name" value="HSP20-like_chaperone"/>
</dbReference>
<evidence type="ECO:0000256" key="3">
    <source>
        <dbReference type="ARBA" id="ARBA00022824"/>
    </source>
</evidence>
<gene>
    <name evidence="10" type="ORF">TIFTF001_020540</name>
</gene>
<feature type="domain" description="CS" evidence="9">
    <location>
        <begin position="79"/>
        <end position="186"/>
    </location>
</feature>
<dbReference type="CDD" id="cd06472">
    <property type="entry name" value="ACD_ScHsp26_like"/>
    <property type="match status" value="1"/>
</dbReference>
<keyword evidence="4" id="KW-0346">Stress response</keyword>
<comment type="caution">
    <text evidence="10">The sequence shown here is derived from an EMBL/GenBank/DDBJ whole genome shotgun (WGS) entry which is preliminary data.</text>
</comment>
<organism evidence="10 11">
    <name type="scientific">Ficus carica</name>
    <name type="common">Common fig</name>
    <dbReference type="NCBI Taxonomy" id="3494"/>
    <lineage>
        <taxon>Eukaryota</taxon>
        <taxon>Viridiplantae</taxon>
        <taxon>Streptophyta</taxon>
        <taxon>Embryophyta</taxon>
        <taxon>Tracheophyta</taxon>
        <taxon>Spermatophyta</taxon>
        <taxon>Magnoliopsida</taxon>
        <taxon>eudicotyledons</taxon>
        <taxon>Gunneridae</taxon>
        <taxon>Pentapetalae</taxon>
        <taxon>rosids</taxon>
        <taxon>fabids</taxon>
        <taxon>Rosales</taxon>
        <taxon>Moraceae</taxon>
        <taxon>Ficeae</taxon>
        <taxon>Ficus</taxon>
    </lineage>
</organism>
<evidence type="ECO:0000313" key="11">
    <source>
        <dbReference type="Proteomes" id="UP001187192"/>
    </source>
</evidence>
<feature type="domain" description="SHSP" evidence="8">
    <location>
        <begin position="75"/>
        <end position="191"/>
    </location>
</feature>
<evidence type="ECO:0000256" key="7">
    <source>
        <dbReference type="SAM" id="MobiDB-lite"/>
    </source>
</evidence>
<dbReference type="PANTHER" id="PTHR11527">
    <property type="entry name" value="HEAT-SHOCK PROTEIN 20 FAMILY MEMBER"/>
    <property type="match status" value="1"/>
</dbReference>
<proteinExistence type="inferred from homology"/>
<evidence type="ECO:0000259" key="8">
    <source>
        <dbReference type="PROSITE" id="PS01031"/>
    </source>
</evidence>
<dbReference type="GO" id="GO:0009408">
    <property type="term" value="P:response to heat"/>
    <property type="evidence" value="ECO:0007669"/>
    <property type="project" value="EnsemblPlants"/>
</dbReference>
<dbReference type="Pfam" id="PF00011">
    <property type="entry name" value="HSP20"/>
    <property type="match status" value="1"/>
</dbReference>
<keyword evidence="3" id="KW-0256">Endoplasmic reticulum</keyword>
<protein>
    <submittedName>
        <fullName evidence="10">Uncharacterized protein</fullName>
    </submittedName>
</protein>
<comment type="similarity">
    <text evidence="5 6">Belongs to the small heat shock protein (HSP20) family.</text>
</comment>
<dbReference type="PROSITE" id="PS01031">
    <property type="entry name" value="SHSP"/>
    <property type="match status" value="1"/>
</dbReference>
<accession>A0AA88DJM1</accession>
<dbReference type="EMBL" id="BTGU01000037">
    <property type="protein sequence ID" value="GMN51384.1"/>
    <property type="molecule type" value="Genomic_DNA"/>
</dbReference>
<name>A0AA88DJM1_FICCA</name>
<dbReference type="Gene3D" id="2.60.40.790">
    <property type="match status" value="1"/>
</dbReference>
<sequence>MFTMRNRSTPNPCLLIIFTFASIRFLMCPYLSNASLLPFIDRPGPTSLADLWLDHFPDPFRVLEQVPLGLDKGEMSVAFSLARADWKETPEGHVITLDVPGLKKEDLKIEAEENRVLRVSGERKSESERKGDHWHRVERSQGKFWRQFRLPEDVDLDSIKAKLEDGVLTLTLSKLSPDKVKGPRVVNILESPSDHDHHHAKINNNNNSLDHHIKQEL</sequence>
<evidence type="ECO:0000259" key="9">
    <source>
        <dbReference type="PROSITE" id="PS51203"/>
    </source>
</evidence>
<dbReference type="InterPro" id="IPR002068">
    <property type="entry name" value="A-crystallin/Hsp20_dom"/>
</dbReference>
<keyword evidence="2" id="KW-0732">Signal</keyword>
<dbReference type="FunFam" id="2.60.40.790:FF:000035">
    <property type="entry name" value="22.0 kDa heat shock protein"/>
    <property type="match status" value="1"/>
</dbReference>
<dbReference type="InterPro" id="IPR007052">
    <property type="entry name" value="CS_dom"/>
</dbReference>
<evidence type="ECO:0000256" key="2">
    <source>
        <dbReference type="ARBA" id="ARBA00022729"/>
    </source>
</evidence>
<reference evidence="10" key="1">
    <citation type="submission" date="2023-07" db="EMBL/GenBank/DDBJ databases">
        <title>draft genome sequence of fig (Ficus carica).</title>
        <authorList>
            <person name="Takahashi T."/>
            <person name="Nishimura K."/>
        </authorList>
    </citation>
    <scope>NUCLEOTIDE SEQUENCE</scope>
</reference>
<feature type="region of interest" description="Disordered" evidence="7">
    <location>
        <begin position="191"/>
        <end position="217"/>
    </location>
</feature>
<dbReference type="InterPro" id="IPR031107">
    <property type="entry name" value="Small_HSP"/>
</dbReference>
<evidence type="ECO:0000256" key="4">
    <source>
        <dbReference type="ARBA" id="ARBA00023016"/>
    </source>
</evidence>